<protein>
    <submittedName>
        <fullName evidence="2">Uncharacterized protein</fullName>
    </submittedName>
</protein>
<organism evidence="2 3">
    <name type="scientific">Actinomyces ruminis</name>
    <dbReference type="NCBI Taxonomy" id="1937003"/>
    <lineage>
        <taxon>Bacteria</taxon>
        <taxon>Bacillati</taxon>
        <taxon>Actinomycetota</taxon>
        <taxon>Actinomycetes</taxon>
        <taxon>Actinomycetales</taxon>
        <taxon>Actinomycetaceae</taxon>
        <taxon>Actinomyces</taxon>
    </lineage>
</organism>
<comment type="caution">
    <text evidence="2">The sequence shown here is derived from an EMBL/GenBank/DDBJ whole genome shotgun (WGS) entry which is preliminary data.</text>
</comment>
<reference evidence="2 3" key="1">
    <citation type="submission" date="2017-10" db="EMBL/GenBank/DDBJ databases">
        <title>Draft genome sequence of cellulolytic Actinomyces sp CtC72 isolated from cattle rumen fluid.</title>
        <authorList>
            <person name="Joshi A.J."/>
            <person name="Vasudevan G."/>
            <person name="Lanjekar V.B."/>
            <person name="Hivarkar S."/>
            <person name="Engineer A."/>
            <person name="Pore S.D."/>
            <person name="Dhakephalkar P.K."/>
            <person name="Dagar S."/>
        </authorList>
    </citation>
    <scope>NUCLEOTIDE SEQUENCE [LARGE SCALE GENOMIC DNA]</scope>
    <source>
        <strain evidence="3">CtC72</strain>
    </source>
</reference>
<gene>
    <name evidence="2" type="ORF">BW737_000585</name>
</gene>
<feature type="transmembrane region" description="Helical" evidence="1">
    <location>
        <begin position="63"/>
        <end position="84"/>
    </location>
</feature>
<keyword evidence="3" id="KW-1185">Reference proteome</keyword>
<feature type="transmembrane region" description="Helical" evidence="1">
    <location>
        <begin position="36"/>
        <end position="57"/>
    </location>
</feature>
<dbReference type="Proteomes" id="UP000194577">
    <property type="component" value="Unassembled WGS sequence"/>
</dbReference>
<evidence type="ECO:0000313" key="3">
    <source>
        <dbReference type="Proteomes" id="UP000194577"/>
    </source>
</evidence>
<dbReference type="EMBL" id="MTPX02000007">
    <property type="protein sequence ID" value="PHP53713.1"/>
    <property type="molecule type" value="Genomic_DNA"/>
</dbReference>
<evidence type="ECO:0000256" key="1">
    <source>
        <dbReference type="SAM" id="Phobius"/>
    </source>
</evidence>
<accession>A0ABX4MDX2</accession>
<evidence type="ECO:0000313" key="2">
    <source>
        <dbReference type="EMBL" id="PHP53713.1"/>
    </source>
</evidence>
<keyword evidence="1" id="KW-1133">Transmembrane helix</keyword>
<proteinExistence type="predicted"/>
<keyword evidence="1" id="KW-0472">Membrane</keyword>
<keyword evidence="1" id="KW-0812">Transmembrane</keyword>
<sequence length="88" mass="9363">MDMTRSSLETPPPAWGRYDDVSGYGRSASHPRHDGLVVVWALATCILVGLLLVVAVTPSLYTATGLALSLSALLAWSVLSARVVRGLR</sequence>
<name>A0ABX4MDX2_9ACTO</name>